<organism evidence="1 2">
    <name type="scientific">Rhabditophanes sp. KR3021</name>
    <dbReference type="NCBI Taxonomy" id="114890"/>
    <lineage>
        <taxon>Eukaryota</taxon>
        <taxon>Metazoa</taxon>
        <taxon>Ecdysozoa</taxon>
        <taxon>Nematoda</taxon>
        <taxon>Chromadorea</taxon>
        <taxon>Rhabditida</taxon>
        <taxon>Tylenchina</taxon>
        <taxon>Panagrolaimomorpha</taxon>
        <taxon>Strongyloidoidea</taxon>
        <taxon>Alloionematidae</taxon>
        <taxon>Rhabditophanes</taxon>
    </lineage>
</organism>
<proteinExistence type="predicted"/>
<sequence>MDETIYYEPENESLTRTPITSTPFSTTRDRTSRSSARIADELLSIERTKNDTCSKELARRETQVNESAMIIKKLRSEINKLKEEIENERIKEKETIAMNKIKNELAEKQIAIQRLELKLKKKVLEMENWRVAMTETENRNREEVEEFKDQLMKSQTDLQDVRKEFSEHLQKCLNKNNVSTAHFSMSSSDMEHLEMLRQEIGSLRATKEFLERDKDILTAKITSLESDLSYAKADTNCLKSANQELEKELAELENTHKEIGKIKDTDNEKLRGDRIEIRTQLLTLRNEHKAFIEKHKNCAGDKSALDEMKIQLDSLENRLKVAEANVARLTSEKEELTKNILEIERNAVDWRNQFEALSIASETVEKQEVDKNSALQKEVLRLRKKFEESEKAVSVIDGQCEQIAERYRAMKEDKKAKAEEFALLSNELRLLKQKEAEFRDAEIECERLQKDNGRLRRQIDEMEADHDSQIKNINMMAKRSGDIEASESEKEMKARFDLLEKEKYKNEGLIKRMTRELDDLKKALEDKDNKLMLKECDLDKEKTKYDEIFNGLKIAIEKGETFKKNISTLEDLIASKDATIAESKTKYNELESELFELHEQVEQKDKLVAYLQSQIQVKQLPKLKYTGSNATLISTSDYDIGESSYIKTKENSYCSKKSNQKKNNSRVLNDMNITPYSSNISEKYTAITPSKLPDQSPIDDEVPKTPKSVKRQGTMRHSIPHRWKLFFAIKQVKCYSCSEGLSRLRYANRCVDCGCIVHVKCTDKMEHNCGLPVDCAKYYTEAKSENGMEGWVQFYAASDPPQKRDDWKKCYAKLSNGVIKFFDEQSFSSDAGEPFFTVELMVEKWRIYQQSGPPVSGVQNESMKRLIEIKLSGFNMFLLVPTDQSKLRWLKALQTVSHRMQLQSKPKANGTECQMILSLDAPQNLSVNATILFGDHLLVGANEGLFATELRNGRSPFNIIGVKSVHLMELIPELNMIIIVCGQQKQLSIISLSQLRSALINPRTAVNPTPVCNLINCHIMVASAASSDYGRYLYVATIDAIHVLQYKKNIDMFNPIGCIETHEPCNTILSISGGFVYASDVFYFVENRSLEERQIILENVQDDYPIAALFIGSNEILLAFHNYGVFVDLNGIQTRQPEEWHLAPLCFVCANGFLFIGIFQTIISYHLFKMDLDGKIKAYKFVAYSAVIFSVIAVLSVCITLPMVYNYVHNVKRNMHHEVDICRGSAKDIWSEVNVLKKMSNSTKTKRQAGYDAAVENTEIEAAPIGRPEQCSECCLPGAPGPAGKPGQNGKPGMPGSPGLNGARGKSNAVPCEPITVPPCKPCPRGPPGPAGPRGPAGDSGTDGIPGRPGSNGLPGSPGVKGPSGNRGEPGMPGRDGQPGADAQSETIPGSPGMKGEDGKPGPNGAPGPAGEPGKQGNPGAPGAQGSPGSPGNDGQPGVQGAPGPAGMKGEKGICPKYCALDGGVFFADGTKR</sequence>
<evidence type="ECO:0000313" key="1">
    <source>
        <dbReference type="Proteomes" id="UP000095286"/>
    </source>
</evidence>
<dbReference type="WBParaSite" id="RSKR_0000708200.1">
    <property type="protein sequence ID" value="RSKR_0000708200.1"/>
    <property type="gene ID" value="RSKR_0000708200"/>
</dbReference>
<dbReference type="Proteomes" id="UP000095286">
    <property type="component" value="Unplaced"/>
</dbReference>
<reference evidence="2" key="1">
    <citation type="submission" date="2016-11" db="UniProtKB">
        <authorList>
            <consortium name="WormBaseParasite"/>
        </authorList>
    </citation>
    <scope>IDENTIFICATION</scope>
    <source>
        <strain evidence="2">KR3021</strain>
    </source>
</reference>
<name>A0AC35U3C3_9BILA</name>
<accession>A0AC35U3C3</accession>
<protein>
    <submittedName>
        <fullName evidence="2">Phorbol-ester/DAG-type domain-containing protein</fullName>
    </submittedName>
</protein>
<evidence type="ECO:0000313" key="2">
    <source>
        <dbReference type="WBParaSite" id="RSKR_0000708200.1"/>
    </source>
</evidence>